<accession>A0A1D6KPQ5</accession>
<protein>
    <submittedName>
        <fullName evidence="1">Uncharacterized protein</fullName>
    </submittedName>
</protein>
<reference evidence="1" key="1">
    <citation type="submission" date="2015-12" db="EMBL/GenBank/DDBJ databases">
        <title>Update maize B73 reference genome by single molecule sequencing technologies.</title>
        <authorList>
            <consortium name="Maize Genome Sequencing Project"/>
            <person name="Ware D."/>
        </authorList>
    </citation>
    <scope>NUCLEOTIDE SEQUENCE [LARGE SCALE GENOMIC DNA]</scope>
    <source>
        <tissue evidence="1">Seedling</tissue>
    </source>
</reference>
<proteinExistence type="predicted"/>
<gene>
    <name evidence="1" type="ORF">ZEAMMB73_Zm00001d032292</name>
</gene>
<dbReference type="AlphaFoldDB" id="A0A1D6KPQ5"/>
<sequence>MLKCMHAFRPWCMHPTMNYGSHASRDGRDEAISRDQSVGRYRKGLYLHTCARLHEPFSVLLFFSLSASQMIYFFFSSAQQRYAEF</sequence>
<name>A0A1D6KPQ5_MAIZE</name>
<dbReference type="EMBL" id="CM007647">
    <property type="protein sequence ID" value="ONM04777.1"/>
    <property type="molecule type" value="Genomic_DNA"/>
</dbReference>
<organism evidence="1">
    <name type="scientific">Zea mays</name>
    <name type="common">Maize</name>
    <dbReference type="NCBI Taxonomy" id="4577"/>
    <lineage>
        <taxon>Eukaryota</taxon>
        <taxon>Viridiplantae</taxon>
        <taxon>Streptophyta</taxon>
        <taxon>Embryophyta</taxon>
        <taxon>Tracheophyta</taxon>
        <taxon>Spermatophyta</taxon>
        <taxon>Magnoliopsida</taxon>
        <taxon>Liliopsida</taxon>
        <taxon>Poales</taxon>
        <taxon>Poaceae</taxon>
        <taxon>PACMAD clade</taxon>
        <taxon>Panicoideae</taxon>
        <taxon>Andropogonodae</taxon>
        <taxon>Andropogoneae</taxon>
        <taxon>Tripsacinae</taxon>
        <taxon>Zea</taxon>
    </lineage>
</organism>
<evidence type="ECO:0000313" key="1">
    <source>
        <dbReference type="EMBL" id="ONM04777.1"/>
    </source>
</evidence>